<dbReference type="OrthoDB" id="8893470at2"/>
<keyword evidence="3" id="KW-1185">Reference proteome</keyword>
<protein>
    <submittedName>
        <fullName evidence="2">Uncharacterized protein</fullName>
    </submittedName>
</protein>
<dbReference type="RefSeq" id="WP_135251685.1">
    <property type="nucleotide sequence ID" value="NZ_SMLK01000012.1"/>
</dbReference>
<dbReference type="EMBL" id="SMLK01000012">
    <property type="protein sequence ID" value="TFY96345.1"/>
    <property type="molecule type" value="Genomic_DNA"/>
</dbReference>
<evidence type="ECO:0000313" key="2">
    <source>
        <dbReference type="EMBL" id="TFY96345.1"/>
    </source>
</evidence>
<accession>A0A4Z0BB64</accession>
<sequence length="338" mass="36949">MSLELPILRIGLAGFSLEQQEQLGQMLPAASPNGLTWEFARFGESDAVWIHGSRSQVLGDGMLRVASGIPSGRSVQINLAEVDRPVAFAQPLPRHLEAELTFDLARPESVDEVVERLENWLKPLVAQFCLASEILEQESALGAGVYHVSGAGGLVAVVDLRGEVGVLPSASPLDIENAIWTPRPRDASAIPSHFVRCSLSKLMWQYAVRTTRDVLPRRYRTDVLYFRRPPRLPQRMLRDAHLLLLRELSVEPGNFADLQQRTGLVGAQLAQALAALYLVGAITSNAKRASQSGFRRETGPESLLQHSSPSGLLGHESSPQGLRPRPQDMTAPAPLSLE</sequence>
<evidence type="ECO:0000313" key="3">
    <source>
        <dbReference type="Proteomes" id="UP000297839"/>
    </source>
</evidence>
<organism evidence="2 3">
    <name type="scientific">Ramlibacter humi</name>
    <dbReference type="NCBI Taxonomy" id="2530451"/>
    <lineage>
        <taxon>Bacteria</taxon>
        <taxon>Pseudomonadati</taxon>
        <taxon>Pseudomonadota</taxon>
        <taxon>Betaproteobacteria</taxon>
        <taxon>Burkholderiales</taxon>
        <taxon>Comamonadaceae</taxon>
        <taxon>Ramlibacter</taxon>
    </lineage>
</organism>
<reference evidence="2 3" key="1">
    <citation type="submission" date="2019-03" db="EMBL/GenBank/DDBJ databases">
        <title>Ramlibacter sp. 18x22-1, whole genome shotgun sequence.</title>
        <authorList>
            <person name="Zhang X."/>
            <person name="Feng G."/>
            <person name="Zhu H."/>
        </authorList>
    </citation>
    <scope>NUCLEOTIDE SEQUENCE [LARGE SCALE GENOMIC DNA]</scope>
    <source>
        <strain evidence="2 3">18x22-1</strain>
    </source>
</reference>
<gene>
    <name evidence="2" type="ORF">EZ216_20625</name>
</gene>
<dbReference type="Proteomes" id="UP000297839">
    <property type="component" value="Unassembled WGS sequence"/>
</dbReference>
<comment type="caution">
    <text evidence="2">The sequence shown here is derived from an EMBL/GenBank/DDBJ whole genome shotgun (WGS) entry which is preliminary data.</text>
</comment>
<proteinExistence type="predicted"/>
<dbReference type="AlphaFoldDB" id="A0A4Z0BB64"/>
<evidence type="ECO:0000256" key="1">
    <source>
        <dbReference type="SAM" id="MobiDB-lite"/>
    </source>
</evidence>
<name>A0A4Z0BB64_9BURK</name>
<feature type="region of interest" description="Disordered" evidence="1">
    <location>
        <begin position="289"/>
        <end position="338"/>
    </location>
</feature>